<sequence>MYSGSNKHRGAYFGSRGAYTPSPSRTSSTISVIGRRPAPASVEEDRCTTVVPPKRMRLSRQQLSAMQKRDMQRDEALLKSQLTRSQLADLAEFQQELGAGTGIIYGDILNDTENNPNNDCSESSSVHDDDNDDAWEDEVAAVEEFGISSTSHTARKRSEWSDRIMDEHADWLEQLSELADAYLEYRSAGPPSTPVDVDANIFSLHCLSLETEEIMCFERTATYANATLLRNGFIAPSPRHPTLAFSLLVLDVLVAFQRRGPSVSIQTMAKALCDLRNGTAERSPLLGQRIKEMRFDMCLGSFHGPAHNRLCQLRNHPHNREGTGLSPLENAEQIFSSSNRIASLVRLASKYHRQQRIHIHFDAWDEDQHQNLGYLLRTKYIHALGEHRAAESTIAKLKPGVLAANLEGYIEQEKAYLESLRAPLVSETFAVEYLDLLEKLEAKQTEYKYCQDVLFSATNGPLTNNLRQSTIKTAKIETRRRNTFEQLLTIQDAVAKLEEKHNITHRWTRTSKEWIEAQKTQNYQRYYAAVDELERLVVQRLFELSRAGLANTGYKLRQHILKAVYVQSKAVRVALDRYNKLASQLVPPARTISWDSITNAKVLDDFDILRGSRWGIEEEEWSKPENRRCAEQARQLKRAEEEIQRLNVEVQRVWTLIVDEARSLPQAVSKIASQDSGLGWAARRYVDRRLKANQLVSAQLKKLEMMRSFSGNRNIGVRVGNTNDHGSGARTNAVLPADHEAHDIIGIINSQEPAELSDSDSNEETTSEQVDKWQSMINVSRSM</sequence>
<gene>
    <name evidence="2" type="ORF">RSOLAG1IB_02041</name>
</gene>
<evidence type="ECO:0000313" key="2">
    <source>
        <dbReference type="EMBL" id="CEL56027.1"/>
    </source>
</evidence>
<dbReference type="EMBL" id="LN679101">
    <property type="protein sequence ID" value="CEL56027.1"/>
    <property type="molecule type" value="Genomic_DNA"/>
</dbReference>
<dbReference type="PANTHER" id="PTHR33096:SF1">
    <property type="entry name" value="CXC1-LIKE CYSTEINE CLUSTER ASSOCIATED WITH KDZ TRANSPOSASES DOMAIN-CONTAINING PROTEIN"/>
    <property type="match status" value="1"/>
</dbReference>
<dbReference type="AlphaFoldDB" id="A0A0B7FIR0"/>
<dbReference type="STRING" id="1108050.A0A0B7FIR0"/>
<feature type="region of interest" description="Disordered" evidence="1">
    <location>
        <begin position="752"/>
        <end position="783"/>
    </location>
</feature>
<name>A0A0B7FIR0_THACB</name>
<proteinExistence type="predicted"/>
<dbReference type="InterPro" id="IPR040521">
    <property type="entry name" value="KDZ"/>
</dbReference>
<feature type="compositionally biased region" description="Acidic residues" evidence="1">
    <location>
        <begin position="755"/>
        <end position="766"/>
    </location>
</feature>
<organism evidence="2 3">
    <name type="scientific">Thanatephorus cucumeris (strain AG1-IB / isolate 7/3/14)</name>
    <name type="common">Lettuce bottom rot fungus</name>
    <name type="synonym">Rhizoctonia solani</name>
    <dbReference type="NCBI Taxonomy" id="1108050"/>
    <lineage>
        <taxon>Eukaryota</taxon>
        <taxon>Fungi</taxon>
        <taxon>Dikarya</taxon>
        <taxon>Basidiomycota</taxon>
        <taxon>Agaricomycotina</taxon>
        <taxon>Agaricomycetes</taxon>
        <taxon>Cantharellales</taxon>
        <taxon>Ceratobasidiaceae</taxon>
        <taxon>Rhizoctonia</taxon>
        <taxon>Rhizoctonia solani AG-1</taxon>
    </lineage>
</organism>
<evidence type="ECO:0000313" key="3">
    <source>
        <dbReference type="Proteomes" id="UP000059188"/>
    </source>
</evidence>
<reference evidence="2 3" key="1">
    <citation type="submission" date="2014-11" db="EMBL/GenBank/DDBJ databases">
        <authorList>
            <person name="Wibberg Daniel"/>
        </authorList>
    </citation>
    <scope>NUCLEOTIDE SEQUENCE [LARGE SCALE GENOMIC DNA]</scope>
    <source>
        <strain evidence="2">Rhizoctonia solani AG1-IB 7/3/14</strain>
    </source>
</reference>
<dbReference type="Pfam" id="PF18758">
    <property type="entry name" value="KDZ"/>
    <property type="match status" value="1"/>
</dbReference>
<keyword evidence="3" id="KW-1185">Reference proteome</keyword>
<feature type="compositionally biased region" description="Low complexity" evidence="1">
    <location>
        <begin position="20"/>
        <end position="31"/>
    </location>
</feature>
<dbReference type="Proteomes" id="UP000059188">
    <property type="component" value="Unassembled WGS sequence"/>
</dbReference>
<evidence type="ECO:0000256" key="1">
    <source>
        <dbReference type="SAM" id="MobiDB-lite"/>
    </source>
</evidence>
<dbReference type="OrthoDB" id="3246730at2759"/>
<feature type="region of interest" description="Disordered" evidence="1">
    <location>
        <begin position="1"/>
        <end position="43"/>
    </location>
</feature>
<feature type="compositionally biased region" description="Basic residues" evidence="1">
    <location>
        <begin position="1"/>
        <end position="10"/>
    </location>
</feature>
<protein>
    <submittedName>
        <fullName evidence="2">Uncharacterized protein</fullName>
    </submittedName>
</protein>
<accession>A0A0B7FIR0</accession>
<dbReference type="PANTHER" id="PTHR33096">
    <property type="entry name" value="CXC2 DOMAIN-CONTAINING PROTEIN"/>
    <property type="match status" value="1"/>
</dbReference>